<organism evidence="2 3">
    <name type="scientific">Pristionchus mayeri</name>
    <dbReference type="NCBI Taxonomy" id="1317129"/>
    <lineage>
        <taxon>Eukaryota</taxon>
        <taxon>Metazoa</taxon>
        <taxon>Ecdysozoa</taxon>
        <taxon>Nematoda</taxon>
        <taxon>Chromadorea</taxon>
        <taxon>Rhabditida</taxon>
        <taxon>Rhabditina</taxon>
        <taxon>Diplogasteromorpha</taxon>
        <taxon>Diplogasteroidea</taxon>
        <taxon>Neodiplogasteridae</taxon>
        <taxon>Pristionchus</taxon>
    </lineage>
</organism>
<dbReference type="EMBL" id="BTRK01000004">
    <property type="protein sequence ID" value="GMR50481.1"/>
    <property type="molecule type" value="Genomic_DNA"/>
</dbReference>
<reference evidence="3" key="1">
    <citation type="submission" date="2022-10" db="EMBL/GenBank/DDBJ databases">
        <title>Genome assembly of Pristionchus species.</title>
        <authorList>
            <person name="Yoshida K."/>
            <person name="Sommer R.J."/>
        </authorList>
    </citation>
    <scope>NUCLEOTIDE SEQUENCE [LARGE SCALE GENOMIC DNA]</scope>
    <source>
        <strain evidence="3">RS5460</strain>
    </source>
</reference>
<keyword evidence="3" id="KW-1185">Reference proteome</keyword>
<keyword evidence="1" id="KW-0812">Transmembrane</keyword>
<evidence type="ECO:0000313" key="2">
    <source>
        <dbReference type="EMBL" id="GMR50481.1"/>
    </source>
</evidence>
<proteinExistence type="predicted"/>
<gene>
    <name evidence="2" type="ORF">PMAYCL1PPCAC_20676</name>
</gene>
<sequence>MHYRTWIFVLETIIVLPTLVLYIVELRILLTPRGNEYNSSFYKLFIAFAVTDITGLVLSHFFYAVPLAPDIAEAYVSSLPTWSYTIANALLFYLPTVADFLNIAIALNR</sequence>
<dbReference type="AlphaFoldDB" id="A0AAN5CTC8"/>
<feature type="non-terminal residue" evidence="2">
    <location>
        <position position="109"/>
    </location>
</feature>
<comment type="caution">
    <text evidence="2">The sequence shown here is derived from an EMBL/GenBank/DDBJ whole genome shotgun (WGS) entry which is preliminary data.</text>
</comment>
<evidence type="ECO:0008006" key="4">
    <source>
        <dbReference type="Google" id="ProtNLM"/>
    </source>
</evidence>
<dbReference type="Proteomes" id="UP001328107">
    <property type="component" value="Unassembled WGS sequence"/>
</dbReference>
<feature type="transmembrane region" description="Helical" evidence="1">
    <location>
        <begin position="6"/>
        <end position="24"/>
    </location>
</feature>
<evidence type="ECO:0000256" key="1">
    <source>
        <dbReference type="SAM" id="Phobius"/>
    </source>
</evidence>
<feature type="transmembrane region" description="Helical" evidence="1">
    <location>
        <begin position="44"/>
        <end position="65"/>
    </location>
</feature>
<protein>
    <recommendedName>
        <fullName evidence="4">G protein-coupled receptor</fullName>
    </recommendedName>
</protein>
<name>A0AAN5CTC8_9BILA</name>
<evidence type="ECO:0000313" key="3">
    <source>
        <dbReference type="Proteomes" id="UP001328107"/>
    </source>
</evidence>
<feature type="transmembrane region" description="Helical" evidence="1">
    <location>
        <begin position="85"/>
        <end position="107"/>
    </location>
</feature>
<dbReference type="Pfam" id="PF10323">
    <property type="entry name" value="7TM_GPCR_Srv"/>
    <property type="match status" value="1"/>
</dbReference>
<dbReference type="InterPro" id="IPR019426">
    <property type="entry name" value="7TM_GPCR_serpentine_rcpt_Srv"/>
</dbReference>
<keyword evidence="1" id="KW-0472">Membrane</keyword>
<accession>A0AAN5CTC8</accession>
<keyword evidence="1" id="KW-1133">Transmembrane helix</keyword>